<accession>A0A2K1JYV9</accession>
<dbReference type="Proteomes" id="UP000006727">
    <property type="component" value="Chromosome 10"/>
</dbReference>
<reference evidence="2" key="3">
    <citation type="submission" date="2020-12" db="UniProtKB">
        <authorList>
            <consortium name="EnsemblPlants"/>
        </authorList>
    </citation>
    <scope>IDENTIFICATION</scope>
</reference>
<dbReference type="Gramene" id="Pp3c10_12920V3.1">
    <property type="protein sequence ID" value="PAC:32902618.CDS.1"/>
    <property type="gene ID" value="Pp3c10_12920"/>
</dbReference>
<dbReference type="EMBL" id="ABEU02000010">
    <property type="protein sequence ID" value="PNR46700.1"/>
    <property type="molecule type" value="Genomic_DNA"/>
</dbReference>
<evidence type="ECO:0000313" key="3">
    <source>
        <dbReference type="Proteomes" id="UP000006727"/>
    </source>
</evidence>
<dbReference type="EnsemblPlants" id="Pp3c10_12920V3.1">
    <property type="protein sequence ID" value="PAC:32902618.CDS.1"/>
    <property type="gene ID" value="Pp3c10_12920"/>
</dbReference>
<organism evidence="1">
    <name type="scientific">Physcomitrium patens</name>
    <name type="common">Spreading-leaved earth moss</name>
    <name type="synonym">Physcomitrella patens</name>
    <dbReference type="NCBI Taxonomy" id="3218"/>
    <lineage>
        <taxon>Eukaryota</taxon>
        <taxon>Viridiplantae</taxon>
        <taxon>Streptophyta</taxon>
        <taxon>Embryophyta</taxon>
        <taxon>Bryophyta</taxon>
        <taxon>Bryophytina</taxon>
        <taxon>Bryopsida</taxon>
        <taxon>Funariidae</taxon>
        <taxon>Funariales</taxon>
        <taxon>Funariaceae</taxon>
        <taxon>Physcomitrium</taxon>
    </lineage>
</organism>
<name>A0A2K1JYV9_PHYPA</name>
<gene>
    <name evidence="1" type="ORF">PHYPA_013820</name>
</gene>
<dbReference type="PaxDb" id="3218-PP1S141_89V6.1"/>
<reference evidence="1 3" key="1">
    <citation type="journal article" date="2008" name="Science">
        <title>The Physcomitrella genome reveals evolutionary insights into the conquest of land by plants.</title>
        <authorList>
            <person name="Rensing S."/>
            <person name="Lang D."/>
            <person name="Zimmer A."/>
            <person name="Terry A."/>
            <person name="Salamov A."/>
            <person name="Shapiro H."/>
            <person name="Nishiyama T."/>
            <person name="Perroud P.-F."/>
            <person name="Lindquist E."/>
            <person name="Kamisugi Y."/>
            <person name="Tanahashi T."/>
            <person name="Sakakibara K."/>
            <person name="Fujita T."/>
            <person name="Oishi K."/>
            <person name="Shin-I T."/>
            <person name="Kuroki Y."/>
            <person name="Toyoda A."/>
            <person name="Suzuki Y."/>
            <person name="Hashimoto A."/>
            <person name="Yamaguchi K."/>
            <person name="Sugano A."/>
            <person name="Kohara Y."/>
            <person name="Fujiyama A."/>
            <person name="Anterola A."/>
            <person name="Aoki S."/>
            <person name="Ashton N."/>
            <person name="Barbazuk W.B."/>
            <person name="Barker E."/>
            <person name="Bennetzen J."/>
            <person name="Bezanilla M."/>
            <person name="Blankenship R."/>
            <person name="Cho S.H."/>
            <person name="Dutcher S."/>
            <person name="Estelle M."/>
            <person name="Fawcett J.A."/>
            <person name="Gundlach H."/>
            <person name="Hanada K."/>
            <person name="Heyl A."/>
            <person name="Hicks K.A."/>
            <person name="Hugh J."/>
            <person name="Lohr M."/>
            <person name="Mayer K."/>
            <person name="Melkozernov A."/>
            <person name="Murata T."/>
            <person name="Nelson D."/>
            <person name="Pils B."/>
            <person name="Prigge M."/>
            <person name="Reiss B."/>
            <person name="Renner T."/>
            <person name="Rombauts S."/>
            <person name="Rushton P."/>
            <person name="Sanderfoot A."/>
            <person name="Schween G."/>
            <person name="Shiu S.-H."/>
            <person name="Stueber K."/>
            <person name="Theodoulou F.L."/>
            <person name="Tu H."/>
            <person name="Van de Peer Y."/>
            <person name="Verrier P.J."/>
            <person name="Waters E."/>
            <person name="Wood A."/>
            <person name="Yang L."/>
            <person name="Cove D."/>
            <person name="Cuming A."/>
            <person name="Hasebe M."/>
            <person name="Lucas S."/>
            <person name="Mishler D.B."/>
            <person name="Reski R."/>
            <person name="Grigoriev I."/>
            <person name="Quatrano R.S."/>
            <person name="Boore J.L."/>
        </authorList>
    </citation>
    <scope>NUCLEOTIDE SEQUENCE [LARGE SCALE GENOMIC DNA]</scope>
    <source>
        <strain evidence="2 3">cv. Gransden 2004</strain>
    </source>
</reference>
<keyword evidence="3" id="KW-1185">Reference proteome</keyword>
<reference evidence="1 3" key="2">
    <citation type="journal article" date="2018" name="Plant J.">
        <title>The Physcomitrella patens chromosome-scale assembly reveals moss genome structure and evolution.</title>
        <authorList>
            <person name="Lang D."/>
            <person name="Ullrich K.K."/>
            <person name="Murat F."/>
            <person name="Fuchs J."/>
            <person name="Jenkins J."/>
            <person name="Haas F.B."/>
            <person name="Piednoel M."/>
            <person name="Gundlach H."/>
            <person name="Van Bel M."/>
            <person name="Meyberg R."/>
            <person name="Vives C."/>
            <person name="Morata J."/>
            <person name="Symeonidi A."/>
            <person name="Hiss M."/>
            <person name="Muchero W."/>
            <person name="Kamisugi Y."/>
            <person name="Saleh O."/>
            <person name="Blanc G."/>
            <person name="Decker E.L."/>
            <person name="van Gessel N."/>
            <person name="Grimwood J."/>
            <person name="Hayes R.D."/>
            <person name="Graham S.W."/>
            <person name="Gunter L.E."/>
            <person name="McDaniel S.F."/>
            <person name="Hoernstein S.N.W."/>
            <person name="Larsson A."/>
            <person name="Li F.W."/>
            <person name="Perroud P.F."/>
            <person name="Phillips J."/>
            <person name="Ranjan P."/>
            <person name="Rokshar D.S."/>
            <person name="Rothfels C.J."/>
            <person name="Schneider L."/>
            <person name="Shu S."/>
            <person name="Stevenson D.W."/>
            <person name="Thummler F."/>
            <person name="Tillich M."/>
            <person name="Villarreal Aguilar J.C."/>
            <person name="Widiez T."/>
            <person name="Wong G.K."/>
            <person name="Wymore A."/>
            <person name="Zhang Y."/>
            <person name="Zimmer A.D."/>
            <person name="Quatrano R.S."/>
            <person name="Mayer K.F.X."/>
            <person name="Goodstein D."/>
            <person name="Casacuberta J.M."/>
            <person name="Vandepoele K."/>
            <person name="Reski R."/>
            <person name="Cuming A.C."/>
            <person name="Tuskan G.A."/>
            <person name="Maumus F."/>
            <person name="Salse J."/>
            <person name="Schmutz J."/>
            <person name="Rensing S.A."/>
        </authorList>
    </citation>
    <scope>NUCLEOTIDE SEQUENCE [LARGE SCALE GENOMIC DNA]</scope>
    <source>
        <strain evidence="2 3">cv. Gransden 2004</strain>
    </source>
</reference>
<protein>
    <submittedName>
        <fullName evidence="1 2">Uncharacterized protein</fullName>
    </submittedName>
</protein>
<dbReference type="AlphaFoldDB" id="A0A2K1JYV9"/>
<evidence type="ECO:0000313" key="1">
    <source>
        <dbReference type="EMBL" id="PNR46700.1"/>
    </source>
</evidence>
<dbReference type="Gramene" id="Pp3c10_12920V3.2">
    <property type="protein sequence ID" value="PAC:32902619.CDS.1"/>
    <property type="gene ID" value="Pp3c10_12920"/>
</dbReference>
<sequence length="116" mass="12806">MTLAAPPSRRSEPGLVTLRDTHCAYIPRPGLCDLLKPWLRLLLPACLILLGRNGFDDLNVLALMCQAGLISGGTIMSCYPSMVPFTECPHLSQIQSTSFAMVEMQINKIKWGSSEW</sequence>
<proteinExistence type="predicted"/>
<dbReference type="EnsemblPlants" id="Pp3c10_12920V3.2">
    <property type="protein sequence ID" value="PAC:32902619.CDS.1"/>
    <property type="gene ID" value="Pp3c10_12920"/>
</dbReference>
<evidence type="ECO:0000313" key="2">
    <source>
        <dbReference type="EnsemblPlants" id="PAC:32902618.CDS.1"/>
    </source>
</evidence>
<dbReference type="InParanoid" id="A0A2K1JYV9"/>